<evidence type="ECO:0000256" key="1">
    <source>
        <dbReference type="ARBA" id="ARBA00004141"/>
    </source>
</evidence>
<evidence type="ECO:0000256" key="2">
    <source>
        <dbReference type="ARBA" id="ARBA00022448"/>
    </source>
</evidence>
<feature type="transmembrane region" description="Helical" evidence="6">
    <location>
        <begin position="553"/>
        <end position="572"/>
    </location>
</feature>
<feature type="transmembrane region" description="Helical" evidence="6">
    <location>
        <begin position="251"/>
        <end position="277"/>
    </location>
</feature>
<evidence type="ECO:0000256" key="5">
    <source>
        <dbReference type="ARBA" id="ARBA00023136"/>
    </source>
</evidence>
<feature type="transmembrane region" description="Helical" evidence="6">
    <location>
        <begin position="356"/>
        <end position="375"/>
    </location>
</feature>
<sequence length="612" mass="61371">MQSESLTIRSLVLGALLATLLGAANAYLGLYAGLTVSASIPAAVLGMGLLRMLGGAPAREVNLVQTAASSGEALAAGVIFTFPALLMIHYWSQVDPWSLTVIALGGGLLGILASIPLRRLLVNDAALPFPEGRATAEVVRLSEAPETASMRHLLAGALGAALFKVLQGGVGLWPGAWKGAAWWGGWMGAGGVALSPALLGVGLFVGIRTAGLIFAGGFLGWGIGIPLLARGELPPMGDPSGLAMDLWSTQIRYIGVGAMLIGGLWSLLVLVRPLAALMLSSSTDRSDGSDGGDLPSPVLGIMALMALGGLALASLGVVGSPTLAILLTVILALAGFLFSAVASYMAGLLGSSHNPVSGMTIATILLSALLLRLLMGVDAAGGAGAVLLVGAGVCCAAALAGDNIQDLKAGALLGATPWRQQTAQIVGVISGSLVMAPVLILLEQAYGFGPIDAAHPHALPAPQAGLMAALATGVFNGDLPWDMILMGIGCGAAVIVVDQILAWQGRGFRVPVLAVAVGIYLPIDLSAAILLGGILGAVIGAGANPQGPGLLRAAGWITGEALAGIALAAWVVSGGTKALDAPPGGNIAWVWGVIALFALTYPVLRSRRADSA</sequence>
<dbReference type="EMBL" id="SRIO01000013">
    <property type="protein sequence ID" value="TFZ81980.1"/>
    <property type="molecule type" value="Genomic_DNA"/>
</dbReference>
<proteinExistence type="predicted"/>
<feature type="transmembrane region" description="Helical" evidence="6">
    <location>
        <begin position="422"/>
        <end position="442"/>
    </location>
</feature>
<evidence type="ECO:0000313" key="7">
    <source>
        <dbReference type="EMBL" id="TFZ81980.1"/>
    </source>
</evidence>
<dbReference type="InterPro" id="IPR004814">
    <property type="entry name" value="Oligopep_transpt"/>
</dbReference>
<evidence type="ECO:0000256" key="4">
    <source>
        <dbReference type="ARBA" id="ARBA00022989"/>
    </source>
</evidence>
<dbReference type="InterPro" id="IPR004813">
    <property type="entry name" value="OPT"/>
</dbReference>
<feature type="transmembrane region" description="Helical" evidence="6">
    <location>
        <begin position="36"/>
        <end position="53"/>
    </location>
</feature>
<keyword evidence="4 6" id="KW-1133">Transmembrane helix</keyword>
<dbReference type="Proteomes" id="UP000297890">
    <property type="component" value="Unassembled WGS sequence"/>
</dbReference>
<keyword evidence="5 6" id="KW-0472">Membrane</keyword>
<dbReference type="NCBIfam" id="TIGR00728">
    <property type="entry name" value="OPT_sfam"/>
    <property type="match status" value="1"/>
</dbReference>
<dbReference type="InterPro" id="IPR045035">
    <property type="entry name" value="YSL-like"/>
</dbReference>
<feature type="transmembrane region" description="Helical" evidence="6">
    <location>
        <begin position="483"/>
        <end position="501"/>
    </location>
</feature>
<dbReference type="AlphaFoldDB" id="A0A4Z0F7I8"/>
<gene>
    <name evidence="7" type="ORF">E4680_09995</name>
</gene>
<feature type="transmembrane region" description="Helical" evidence="6">
    <location>
        <begin position="97"/>
        <end position="117"/>
    </location>
</feature>
<reference evidence="7 8" key="1">
    <citation type="journal article" date="2019" name="ISME J.">
        <title>Candidatus Macondimonas diazotrophica, a novel gammaproteobacterial genus dominating crude-oil-contaminated coastal sediments.</title>
        <authorList>
            <person name="Karthikeyan S."/>
            <person name="Konstantinidis K."/>
        </authorList>
    </citation>
    <scope>NUCLEOTIDE SEQUENCE [LARGE SCALE GENOMIC DNA]</scope>
    <source>
        <strain evidence="7 8">KTK01</strain>
    </source>
</reference>
<dbReference type="GO" id="GO:0035673">
    <property type="term" value="F:oligopeptide transmembrane transporter activity"/>
    <property type="evidence" value="ECO:0007669"/>
    <property type="project" value="InterPro"/>
</dbReference>
<dbReference type="PANTHER" id="PTHR31645">
    <property type="entry name" value="OLIGOPEPTIDE TRANSPORTER YGL114W-RELATED"/>
    <property type="match status" value="1"/>
</dbReference>
<accession>A0A4Z0F7I8</accession>
<feature type="transmembrane region" description="Helical" evidence="6">
    <location>
        <begin position="180"/>
        <end position="205"/>
    </location>
</feature>
<dbReference type="GO" id="GO:0016020">
    <property type="term" value="C:membrane"/>
    <property type="evidence" value="ECO:0007669"/>
    <property type="project" value="UniProtKB-SubCell"/>
</dbReference>
<dbReference type="NCBIfam" id="TIGR00733">
    <property type="entry name" value="OPT family oligopeptide transporter"/>
    <property type="match status" value="1"/>
</dbReference>
<feature type="transmembrane region" description="Helical" evidence="6">
    <location>
        <begin position="381"/>
        <end position="401"/>
    </location>
</feature>
<feature type="transmembrane region" description="Helical" evidence="6">
    <location>
        <begin position="73"/>
        <end position="91"/>
    </location>
</feature>
<dbReference type="Pfam" id="PF03169">
    <property type="entry name" value="OPT"/>
    <property type="match status" value="1"/>
</dbReference>
<feature type="transmembrane region" description="Helical" evidence="6">
    <location>
        <begin position="513"/>
        <end position="541"/>
    </location>
</feature>
<organism evidence="7 8">
    <name type="scientific">Candidatus Macondimonas diazotrophica</name>
    <dbReference type="NCBI Taxonomy" id="2305248"/>
    <lineage>
        <taxon>Bacteria</taxon>
        <taxon>Pseudomonadati</taxon>
        <taxon>Pseudomonadota</taxon>
        <taxon>Gammaproteobacteria</taxon>
        <taxon>Chromatiales</taxon>
        <taxon>Ectothiorhodospiraceae</taxon>
        <taxon>Candidatus Macondimonas</taxon>
    </lineage>
</organism>
<keyword evidence="8" id="KW-1185">Reference proteome</keyword>
<feature type="transmembrane region" description="Helical" evidence="6">
    <location>
        <begin position="298"/>
        <end position="317"/>
    </location>
</feature>
<dbReference type="OrthoDB" id="9809340at2"/>
<feature type="transmembrane region" description="Helical" evidence="6">
    <location>
        <begin position="153"/>
        <end position="174"/>
    </location>
</feature>
<protein>
    <submittedName>
        <fullName evidence="7">Oligopeptide transporter, OPT family</fullName>
    </submittedName>
</protein>
<feature type="transmembrane region" description="Helical" evidence="6">
    <location>
        <begin position="323"/>
        <end position="344"/>
    </location>
</feature>
<comment type="subcellular location">
    <subcellularLocation>
        <location evidence="1">Membrane</location>
        <topology evidence="1">Multi-pass membrane protein</topology>
    </subcellularLocation>
</comment>
<keyword evidence="2" id="KW-0813">Transport</keyword>
<feature type="transmembrane region" description="Helical" evidence="6">
    <location>
        <begin position="584"/>
        <end position="604"/>
    </location>
</feature>
<evidence type="ECO:0000313" key="8">
    <source>
        <dbReference type="Proteomes" id="UP000297890"/>
    </source>
</evidence>
<comment type="caution">
    <text evidence="7">The sequence shown here is derived from an EMBL/GenBank/DDBJ whole genome shotgun (WGS) entry which is preliminary data.</text>
</comment>
<name>A0A4Z0F7I8_9GAMM</name>
<dbReference type="PANTHER" id="PTHR31645:SF0">
    <property type="entry name" value="OLIGOPEPTIDE TRANSPORTER YGL114W-RELATED"/>
    <property type="match status" value="1"/>
</dbReference>
<dbReference type="RefSeq" id="WP_135282266.1">
    <property type="nucleotide sequence ID" value="NZ_SRIO01000013.1"/>
</dbReference>
<keyword evidence="3 6" id="KW-0812">Transmembrane</keyword>
<evidence type="ECO:0000256" key="6">
    <source>
        <dbReference type="SAM" id="Phobius"/>
    </source>
</evidence>
<evidence type="ECO:0000256" key="3">
    <source>
        <dbReference type="ARBA" id="ARBA00022692"/>
    </source>
</evidence>